<dbReference type="Pfam" id="PF24864">
    <property type="entry name" value="DUF7730"/>
    <property type="match status" value="1"/>
</dbReference>
<comment type="caution">
    <text evidence="2">The sequence shown here is derived from an EMBL/GenBank/DDBJ whole genome shotgun (WGS) entry which is preliminary data.</text>
</comment>
<gene>
    <name evidence="2" type="ORF">VTL71DRAFT_3298</name>
</gene>
<dbReference type="InterPro" id="IPR056632">
    <property type="entry name" value="DUF7730"/>
</dbReference>
<feature type="domain" description="DUF7730" evidence="1">
    <location>
        <begin position="4"/>
        <end position="122"/>
    </location>
</feature>
<dbReference type="InterPro" id="IPR038883">
    <property type="entry name" value="AN11006-like"/>
</dbReference>
<evidence type="ECO:0000313" key="3">
    <source>
        <dbReference type="Proteomes" id="UP001595075"/>
    </source>
</evidence>
<protein>
    <recommendedName>
        <fullName evidence="1">DUF7730 domain-containing protein</fullName>
    </recommendedName>
</protein>
<reference evidence="2 3" key="1">
    <citation type="journal article" date="2024" name="Commun. Biol.">
        <title>Comparative genomic analysis of thermophilic fungi reveals convergent evolutionary adaptations and gene losses.</title>
        <authorList>
            <person name="Steindorff A.S."/>
            <person name="Aguilar-Pontes M.V."/>
            <person name="Robinson A.J."/>
            <person name="Andreopoulos B."/>
            <person name="LaButti K."/>
            <person name="Kuo A."/>
            <person name="Mondo S."/>
            <person name="Riley R."/>
            <person name="Otillar R."/>
            <person name="Haridas S."/>
            <person name="Lipzen A."/>
            <person name="Grimwood J."/>
            <person name="Schmutz J."/>
            <person name="Clum A."/>
            <person name="Reid I.D."/>
            <person name="Moisan M.C."/>
            <person name="Butler G."/>
            <person name="Nguyen T.T.M."/>
            <person name="Dewar K."/>
            <person name="Conant G."/>
            <person name="Drula E."/>
            <person name="Henrissat B."/>
            <person name="Hansel C."/>
            <person name="Singer S."/>
            <person name="Hutchinson M.I."/>
            <person name="de Vries R.P."/>
            <person name="Natvig D.O."/>
            <person name="Powell A.J."/>
            <person name="Tsang A."/>
            <person name="Grigoriev I.V."/>
        </authorList>
    </citation>
    <scope>NUCLEOTIDE SEQUENCE [LARGE SCALE GENOMIC DNA]</scope>
    <source>
        <strain evidence="2 3">CBS 494.80</strain>
    </source>
</reference>
<organism evidence="2 3">
    <name type="scientific">Oculimacula yallundae</name>
    <dbReference type="NCBI Taxonomy" id="86028"/>
    <lineage>
        <taxon>Eukaryota</taxon>
        <taxon>Fungi</taxon>
        <taxon>Dikarya</taxon>
        <taxon>Ascomycota</taxon>
        <taxon>Pezizomycotina</taxon>
        <taxon>Leotiomycetes</taxon>
        <taxon>Helotiales</taxon>
        <taxon>Ploettnerulaceae</taxon>
        <taxon>Oculimacula</taxon>
    </lineage>
</organism>
<evidence type="ECO:0000313" key="2">
    <source>
        <dbReference type="EMBL" id="KAL2065628.1"/>
    </source>
</evidence>
<dbReference type="PANTHER" id="PTHR42085:SF1">
    <property type="entry name" value="F-BOX DOMAIN-CONTAINING PROTEIN"/>
    <property type="match status" value="1"/>
</dbReference>
<dbReference type="EMBL" id="JAZHXI010000012">
    <property type="protein sequence ID" value="KAL2065628.1"/>
    <property type="molecule type" value="Genomic_DNA"/>
</dbReference>
<dbReference type="Proteomes" id="UP001595075">
    <property type="component" value="Unassembled WGS sequence"/>
</dbReference>
<accession>A0ABR4C6Q0</accession>
<evidence type="ECO:0000259" key="1">
    <source>
        <dbReference type="Pfam" id="PF24864"/>
    </source>
</evidence>
<sequence>MPSFLNLPREIRDEIYNYSLVSPSGFIAPYLLSRPSTLKPQRRVKASKRKSTKNNNKQHYLITDPLAFPPHDPALDTADLFLAHKKNSYITLSLTSTCRQIYNETQGLFWKHNTFYFSSINESGHSLGISRTLKLMGQTSSRLIQTMTIIMPGQSTSFTHFRKVLKTLSSRARLGDFRKLEMVWEEETFRELLSTIFDSNMEGFLKDLGELTESERFERVVRVPACPKSLSGKNVDEDGVRDAYEVLVYLIHLTVGGTTFCGGELWVGLPGARNVSADP</sequence>
<keyword evidence="3" id="KW-1185">Reference proteome</keyword>
<proteinExistence type="predicted"/>
<name>A0ABR4C6Q0_9HELO</name>
<dbReference type="PANTHER" id="PTHR42085">
    <property type="entry name" value="F-BOX DOMAIN-CONTAINING PROTEIN"/>
    <property type="match status" value="1"/>
</dbReference>